<dbReference type="GO" id="GO:0016491">
    <property type="term" value="F:oxidoreductase activity"/>
    <property type="evidence" value="ECO:0007669"/>
    <property type="project" value="UniProtKB-KW"/>
</dbReference>
<dbReference type="RefSeq" id="WP_212697655.1">
    <property type="nucleotide sequence ID" value="NZ_CP058649.1"/>
</dbReference>
<dbReference type="AlphaFoldDB" id="A0A8J8MIB8"/>
<evidence type="ECO:0000256" key="4">
    <source>
        <dbReference type="ARBA" id="ARBA00022643"/>
    </source>
</evidence>
<dbReference type="InterPro" id="IPR029479">
    <property type="entry name" value="Nitroreductase"/>
</dbReference>
<evidence type="ECO:0000256" key="5">
    <source>
        <dbReference type="ARBA" id="ARBA00023002"/>
    </source>
</evidence>
<name>A0A8J8MIB8_9FIRM</name>
<feature type="domain" description="Nitroreductase" evidence="6">
    <location>
        <begin position="7"/>
        <end position="168"/>
    </location>
</feature>
<evidence type="ECO:0000256" key="1">
    <source>
        <dbReference type="ARBA" id="ARBA00001917"/>
    </source>
</evidence>
<keyword evidence="5" id="KW-0560">Oxidoreductase</keyword>
<dbReference type="Gene3D" id="3.40.109.10">
    <property type="entry name" value="NADH Oxidase"/>
    <property type="match status" value="1"/>
</dbReference>
<comment type="cofactor">
    <cofactor evidence="1">
        <name>FMN</name>
        <dbReference type="ChEBI" id="CHEBI:58210"/>
    </cofactor>
</comment>
<dbReference type="KEGG" id="vpy:HZI73_07620"/>
<keyword evidence="4" id="KW-0288">FMN</keyword>
<gene>
    <name evidence="7" type="ORF">HZI73_07620</name>
</gene>
<proteinExistence type="inferred from homology"/>
<dbReference type="EMBL" id="CP058649">
    <property type="protein sequence ID" value="QUI22175.1"/>
    <property type="molecule type" value="Genomic_DNA"/>
</dbReference>
<dbReference type="CDD" id="cd02136">
    <property type="entry name" value="PnbA_NfnB-like"/>
    <property type="match status" value="1"/>
</dbReference>
<comment type="similarity">
    <text evidence="2">Belongs to the nitroreductase family.</text>
</comment>
<evidence type="ECO:0000313" key="8">
    <source>
        <dbReference type="Proteomes" id="UP000683246"/>
    </source>
</evidence>
<evidence type="ECO:0000313" key="7">
    <source>
        <dbReference type="EMBL" id="QUI22175.1"/>
    </source>
</evidence>
<dbReference type="PANTHER" id="PTHR43673">
    <property type="entry name" value="NAD(P)H NITROREDUCTASE YDGI-RELATED"/>
    <property type="match status" value="1"/>
</dbReference>
<accession>A0A8J8MIB8</accession>
<dbReference type="Pfam" id="PF00881">
    <property type="entry name" value="Nitroreductase"/>
    <property type="match status" value="1"/>
</dbReference>
<keyword evidence="8" id="KW-1185">Reference proteome</keyword>
<sequence length="186" mass="21323">MEYQELILKRRSVRKYKDKEVPKELIIKLIKESTYAPSSGNEQPWRFIVVRDQAFMKAMSDEAKNTILNRIALNPNDYAKKYEKMLLNEQYHIFYHAPAVVFIVGDKKLKNTKVNCALAASYFMLSATSLGLGTCWINFATAIESPEMLQTLGIGHEDDIVAPIIVGYPENVTQTMNRHEPDMTFI</sequence>
<dbReference type="Proteomes" id="UP000683246">
    <property type="component" value="Chromosome"/>
</dbReference>
<evidence type="ECO:0000256" key="2">
    <source>
        <dbReference type="ARBA" id="ARBA00007118"/>
    </source>
</evidence>
<keyword evidence="3" id="KW-0285">Flavoprotein</keyword>
<organism evidence="7 8">
    <name type="scientific">Vallitalea pronyensis</name>
    <dbReference type="NCBI Taxonomy" id="1348613"/>
    <lineage>
        <taxon>Bacteria</taxon>
        <taxon>Bacillati</taxon>
        <taxon>Bacillota</taxon>
        <taxon>Clostridia</taxon>
        <taxon>Lachnospirales</taxon>
        <taxon>Vallitaleaceae</taxon>
        <taxon>Vallitalea</taxon>
    </lineage>
</organism>
<dbReference type="PANTHER" id="PTHR43673:SF2">
    <property type="entry name" value="NITROREDUCTASE"/>
    <property type="match status" value="1"/>
</dbReference>
<evidence type="ECO:0000259" key="6">
    <source>
        <dbReference type="Pfam" id="PF00881"/>
    </source>
</evidence>
<dbReference type="SUPFAM" id="SSF55469">
    <property type="entry name" value="FMN-dependent nitroreductase-like"/>
    <property type="match status" value="1"/>
</dbReference>
<evidence type="ECO:0000256" key="3">
    <source>
        <dbReference type="ARBA" id="ARBA00022630"/>
    </source>
</evidence>
<protein>
    <submittedName>
        <fullName evidence="7">Nitroreductase</fullName>
    </submittedName>
</protein>
<dbReference type="InterPro" id="IPR000415">
    <property type="entry name" value="Nitroreductase-like"/>
</dbReference>
<reference evidence="7" key="1">
    <citation type="submission" date="2020-07" db="EMBL/GenBank/DDBJ databases">
        <title>Vallitalea pronyensis genome.</title>
        <authorList>
            <person name="Postec A."/>
        </authorList>
    </citation>
    <scope>NUCLEOTIDE SEQUENCE</scope>
    <source>
        <strain evidence="7">FatNI3</strain>
    </source>
</reference>